<dbReference type="RefSeq" id="WP_108902126.1">
    <property type="nucleotide sequence ID" value="NZ_CP029185.2"/>
</dbReference>
<reference evidence="2 3" key="1">
    <citation type="journal article" date="2019" name="Int. J. Syst. Evol. Microbiol.">
        <title>Limnobaculum parvum gen. nov., sp. nov., isolated from a freshwater lake.</title>
        <authorList>
            <person name="Baek C."/>
            <person name="Shin S.K."/>
            <person name="Yi H."/>
        </authorList>
    </citation>
    <scope>NUCLEOTIDE SEQUENCE [LARGE SCALE GENOMIC DNA]</scope>
    <source>
        <strain evidence="2 3">HYN0051</strain>
    </source>
</reference>
<dbReference type="PIRSF" id="PIRSF009554">
    <property type="entry name" value="UCP009554"/>
    <property type="match status" value="1"/>
</dbReference>
<organism evidence="2 3">
    <name type="scientific">Limnobaculum parvum</name>
    <dbReference type="NCBI Taxonomy" id="2172103"/>
    <lineage>
        <taxon>Bacteria</taxon>
        <taxon>Pseudomonadati</taxon>
        <taxon>Pseudomonadota</taxon>
        <taxon>Gammaproteobacteria</taxon>
        <taxon>Enterobacterales</taxon>
        <taxon>Budviciaceae</taxon>
        <taxon>Limnobaculum</taxon>
    </lineage>
</organism>
<protein>
    <recommendedName>
        <fullName evidence="1">UPF0306 protein HYN51_12390</fullName>
    </recommendedName>
</protein>
<gene>
    <name evidence="2" type="ORF">HYN51_12390</name>
</gene>
<evidence type="ECO:0000256" key="1">
    <source>
        <dbReference type="HAMAP-Rule" id="MF_00764"/>
    </source>
</evidence>
<comment type="similarity">
    <text evidence="1">Belongs to the UPF0306 family.</text>
</comment>
<accession>A0A2Y9U230</accession>
<dbReference type="Gene3D" id="2.30.110.10">
    <property type="entry name" value="Electron Transport, Fmn-binding Protein, Chain A"/>
    <property type="match status" value="1"/>
</dbReference>
<evidence type="ECO:0000313" key="3">
    <source>
        <dbReference type="Proteomes" id="UP000244908"/>
    </source>
</evidence>
<dbReference type="KEGG" id="lpv:HYN51_12390"/>
<dbReference type="InterPro" id="IPR012349">
    <property type="entry name" value="Split_barrel_FMN-bd"/>
</dbReference>
<dbReference type="OrthoDB" id="8447155at2"/>
<name>A0A2Y9U230_9GAMM</name>
<dbReference type="EMBL" id="CP029185">
    <property type="protein sequence ID" value="AWH90093.1"/>
    <property type="molecule type" value="Genomic_DNA"/>
</dbReference>
<dbReference type="InterPro" id="IPR011194">
    <property type="entry name" value="UPF0306"/>
</dbReference>
<proteinExistence type="inferred from homology"/>
<dbReference type="SUPFAM" id="SSF50475">
    <property type="entry name" value="FMN-binding split barrel"/>
    <property type="match status" value="1"/>
</dbReference>
<keyword evidence="3" id="KW-1185">Reference proteome</keyword>
<dbReference type="AlphaFoldDB" id="A0A2Y9U230"/>
<evidence type="ECO:0000313" key="2">
    <source>
        <dbReference type="EMBL" id="AWH90093.1"/>
    </source>
</evidence>
<sequence>MTTDPKYSLNAICRYLKRNHVVSLCTTNSGDLWCASCFYLFDMEDMGLIIMSESHTRHGKQALANPQVAGTISAQTRNIALIQGIQYTGQLHLLTGEDEQRAREKYIQHFPIAKLTSAPLWRLSLDEIKMTDNKLGFGKKFFWQRSESE</sequence>
<dbReference type="NCBIfam" id="NF002900">
    <property type="entry name" value="PRK03467.1"/>
    <property type="match status" value="1"/>
</dbReference>
<dbReference type="HAMAP" id="MF_00764">
    <property type="entry name" value="UPF0306"/>
    <property type="match status" value="1"/>
</dbReference>
<dbReference type="Proteomes" id="UP000244908">
    <property type="component" value="Chromosome"/>
</dbReference>